<evidence type="ECO:0000313" key="10">
    <source>
        <dbReference type="EMBL" id="QIN77694.1"/>
    </source>
</evidence>
<dbReference type="PANTHER" id="PTHR32309:SF31">
    <property type="entry name" value="CAPSULAR EXOPOLYSACCHARIDE FAMILY"/>
    <property type="match status" value="1"/>
</dbReference>
<name>A0A6G8PTN1_9ACTN</name>
<dbReference type="InterPro" id="IPR050445">
    <property type="entry name" value="Bact_polysacc_biosynth/exp"/>
</dbReference>
<keyword evidence="3" id="KW-1003">Cell membrane</keyword>
<keyword evidence="11" id="KW-1185">Reference proteome</keyword>
<dbReference type="EMBL" id="CP045121">
    <property type="protein sequence ID" value="QIN77694.1"/>
    <property type="molecule type" value="Genomic_DNA"/>
</dbReference>
<organism evidence="10 11">
    <name type="scientific">Rubrobacter marinus</name>
    <dbReference type="NCBI Taxonomy" id="2653852"/>
    <lineage>
        <taxon>Bacteria</taxon>
        <taxon>Bacillati</taxon>
        <taxon>Actinomycetota</taxon>
        <taxon>Rubrobacteria</taxon>
        <taxon>Rubrobacterales</taxon>
        <taxon>Rubrobacteraceae</taxon>
        <taxon>Rubrobacter</taxon>
    </lineage>
</organism>
<dbReference type="InterPro" id="IPR003856">
    <property type="entry name" value="LPS_length_determ_N"/>
</dbReference>
<evidence type="ECO:0000313" key="11">
    <source>
        <dbReference type="Proteomes" id="UP000502706"/>
    </source>
</evidence>
<evidence type="ECO:0000259" key="9">
    <source>
        <dbReference type="Pfam" id="PF02706"/>
    </source>
</evidence>
<dbReference type="PANTHER" id="PTHR32309">
    <property type="entry name" value="TYROSINE-PROTEIN KINASE"/>
    <property type="match status" value="1"/>
</dbReference>
<evidence type="ECO:0000256" key="2">
    <source>
        <dbReference type="ARBA" id="ARBA00006683"/>
    </source>
</evidence>
<protein>
    <recommendedName>
        <fullName evidence="9">Polysaccharide chain length determinant N-terminal domain-containing protein</fullName>
    </recommendedName>
</protein>
<comment type="subcellular location">
    <subcellularLocation>
        <location evidence="1">Cell membrane</location>
        <topology evidence="1">Multi-pass membrane protein</topology>
    </subcellularLocation>
</comment>
<feature type="transmembrane region" description="Helical" evidence="8">
    <location>
        <begin position="273"/>
        <end position="294"/>
    </location>
</feature>
<evidence type="ECO:0000256" key="7">
    <source>
        <dbReference type="SAM" id="Coils"/>
    </source>
</evidence>
<dbReference type="AlphaFoldDB" id="A0A6G8PTN1"/>
<keyword evidence="5 8" id="KW-1133">Transmembrane helix</keyword>
<accession>A0A6G8PTN1</accession>
<comment type="similarity">
    <text evidence="2">Belongs to the CpsC/CapA family.</text>
</comment>
<keyword evidence="4 8" id="KW-0812">Transmembrane</keyword>
<feature type="coiled-coil region" evidence="7">
    <location>
        <begin position="177"/>
        <end position="238"/>
    </location>
</feature>
<gene>
    <name evidence="10" type="ORF">GBA65_03275</name>
</gene>
<dbReference type="Pfam" id="PF02706">
    <property type="entry name" value="Wzz"/>
    <property type="match status" value="1"/>
</dbReference>
<feature type="transmembrane region" description="Helical" evidence="8">
    <location>
        <begin position="52"/>
        <end position="71"/>
    </location>
</feature>
<keyword evidence="6 8" id="KW-0472">Membrane</keyword>
<dbReference type="GO" id="GO:0005886">
    <property type="term" value="C:plasma membrane"/>
    <property type="evidence" value="ECO:0007669"/>
    <property type="project" value="UniProtKB-SubCell"/>
</dbReference>
<reference evidence="10 11" key="1">
    <citation type="submission" date="2019-10" db="EMBL/GenBank/DDBJ databases">
        <title>Rubrobacter sp nov SCSIO 52915 isolated from a deep-sea sediment in the South China Sea.</title>
        <authorList>
            <person name="Chen R.W."/>
        </authorList>
    </citation>
    <scope>NUCLEOTIDE SEQUENCE [LARGE SCALE GENOMIC DNA]</scope>
    <source>
        <strain evidence="10 11">SCSIO 52915</strain>
    </source>
</reference>
<sequence length="302" mass="32672">MRAYRARTPGAVREVEGGNSSVQGTWRKKSGESGDEIVLSDILGFFRANWKLIGLLTLLFSALAIGLALLLPDQYNKRVTLAVRPVPSDLQTSLNQPPVMTPKQAGDLAVAYIQNADLGGVDASPTYNNVTQWVEVALQSRDRDALNGVAPVLVEAVENGFSTNYEAAFRAAVETEVTQLRRGLENQREILEDLDNQIEQSGPVQTGGTEDVAAIVRLQALETERADQNAAIAADENRLAYLEEALRDLPQRARDATSVEVLEESGTPQSRSLVPLMILAVLSSLVLAVIVAIVRTAVRGTK</sequence>
<evidence type="ECO:0000256" key="1">
    <source>
        <dbReference type="ARBA" id="ARBA00004651"/>
    </source>
</evidence>
<evidence type="ECO:0000256" key="6">
    <source>
        <dbReference type="ARBA" id="ARBA00023136"/>
    </source>
</evidence>
<feature type="domain" description="Polysaccharide chain length determinant N-terminal" evidence="9">
    <location>
        <begin position="35"/>
        <end position="102"/>
    </location>
</feature>
<proteinExistence type="inferred from homology"/>
<keyword evidence="7" id="KW-0175">Coiled coil</keyword>
<evidence type="ECO:0000256" key="8">
    <source>
        <dbReference type="SAM" id="Phobius"/>
    </source>
</evidence>
<evidence type="ECO:0000256" key="3">
    <source>
        <dbReference type="ARBA" id="ARBA00022475"/>
    </source>
</evidence>
<evidence type="ECO:0000256" key="5">
    <source>
        <dbReference type="ARBA" id="ARBA00022989"/>
    </source>
</evidence>
<dbReference type="KEGG" id="rmar:GBA65_03275"/>
<dbReference type="Proteomes" id="UP000502706">
    <property type="component" value="Chromosome"/>
</dbReference>
<evidence type="ECO:0000256" key="4">
    <source>
        <dbReference type="ARBA" id="ARBA00022692"/>
    </source>
</evidence>